<feature type="transmembrane region" description="Helical" evidence="7">
    <location>
        <begin position="78"/>
        <end position="96"/>
    </location>
</feature>
<keyword evidence="4 7" id="KW-0812">Transmembrane</keyword>
<sequence>MPAVVNNVLAVVGRLMLVTIFLMSALGNKIPQFSGVVGYMQSKGVPFPSLMLVGAIAFLLVGGVSVLLGWYARFGATLLLVFLVLATYYFHAFWTLPADQSQGEMIQFMKNLALMGAMVGIIANGPGAMSIDSREGRENEKIT</sequence>
<dbReference type="OrthoDB" id="9792760at2"/>
<keyword evidence="3" id="KW-1003">Cell membrane</keyword>
<comment type="similarity">
    <text evidence="2">Belongs to the DoxX family.</text>
</comment>
<dbReference type="GO" id="GO:0005886">
    <property type="term" value="C:plasma membrane"/>
    <property type="evidence" value="ECO:0007669"/>
    <property type="project" value="UniProtKB-SubCell"/>
</dbReference>
<evidence type="ECO:0000313" key="8">
    <source>
        <dbReference type="EMBL" id="ADB16289.1"/>
    </source>
</evidence>
<keyword evidence="6 7" id="KW-0472">Membrane</keyword>
<evidence type="ECO:0000256" key="1">
    <source>
        <dbReference type="ARBA" id="ARBA00004651"/>
    </source>
</evidence>
<proteinExistence type="inferred from homology"/>
<organism evidence="8 9">
    <name type="scientific">Pirellula staleyi (strain ATCC 27377 / DSM 6068 / ICPB 4128)</name>
    <name type="common">Pirella staleyi</name>
    <dbReference type="NCBI Taxonomy" id="530564"/>
    <lineage>
        <taxon>Bacteria</taxon>
        <taxon>Pseudomonadati</taxon>
        <taxon>Planctomycetota</taxon>
        <taxon>Planctomycetia</taxon>
        <taxon>Pirellulales</taxon>
        <taxon>Pirellulaceae</taxon>
        <taxon>Pirellula</taxon>
    </lineage>
</organism>
<evidence type="ECO:0000313" key="9">
    <source>
        <dbReference type="Proteomes" id="UP000001887"/>
    </source>
</evidence>
<keyword evidence="5 7" id="KW-1133">Transmembrane helix</keyword>
<dbReference type="InterPro" id="IPR051907">
    <property type="entry name" value="DoxX-like_oxidoreductase"/>
</dbReference>
<dbReference type="STRING" id="530564.Psta_1614"/>
<reference evidence="8 9" key="1">
    <citation type="journal article" date="2009" name="Stand. Genomic Sci.">
        <title>Complete genome sequence of Pirellula staleyi type strain (ATCC 27377).</title>
        <authorList>
            <person name="Clum A."/>
            <person name="Tindall B.J."/>
            <person name="Sikorski J."/>
            <person name="Ivanova N."/>
            <person name="Mavrommatis K."/>
            <person name="Lucas S."/>
            <person name="Glavina del Rio T."/>
            <person name="Nolan M."/>
            <person name="Chen F."/>
            <person name="Tice H."/>
            <person name="Pitluck S."/>
            <person name="Cheng J.F."/>
            <person name="Chertkov O."/>
            <person name="Brettin T."/>
            <person name="Han C."/>
            <person name="Detter J.C."/>
            <person name="Kuske C."/>
            <person name="Bruce D."/>
            <person name="Goodwin L."/>
            <person name="Ovchinikova G."/>
            <person name="Pati A."/>
            <person name="Mikhailova N."/>
            <person name="Chen A."/>
            <person name="Palaniappan K."/>
            <person name="Land M."/>
            <person name="Hauser L."/>
            <person name="Chang Y.J."/>
            <person name="Jeffries C.D."/>
            <person name="Chain P."/>
            <person name="Rohde M."/>
            <person name="Goker M."/>
            <person name="Bristow J."/>
            <person name="Eisen J.A."/>
            <person name="Markowitz V."/>
            <person name="Hugenholtz P."/>
            <person name="Kyrpides N.C."/>
            <person name="Klenk H.P."/>
            <person name="Lapidus A."/>
        </authorList>
    </citation>
    <scope>NUCLEOTIDE SEQUENCE [LARGE SCALE GENOMIC DNA]</scope>
    <source>
        <strain evidence="9">ATCC 27377 / DSM 6068 / ICPB 4128</strain>
    </source>
</reference>
<evidence type="ECO:0000256" key="3">
    <source>
        <dbReference type="ARBA" id="ARBA00022475"/>
    </source>
</evidence>
<feature type="transmembrane region" description="Helical" evidence="7">
    <location>
        <begin position="47"/>
        <end position="71"/>
    </location>
</feature>
<dbReference type="EMBL" id="CP001848">
    <property type="protein sequence ID" value="ADB16289.1"/>
    <property type="molecule type" value="Genomic_DNA"/>
</dbReference>
<dbReference type="HOGENOM" id="CLU_058421_8_2_0"/>
<dbReference type="Pfam" id="PF07681">
    <property type="entry name" value="DoxX"/>
    <property type="match status" value="1"/>
</dbReference>
<dbReference type="Proteomes" id="UP000001887">
    <property type="component" value="Chromosome"/>
</dbReference>
<dbReference type="KEGG" id="psl:Psta_1614"/>
<evidence type="ECO:0000256" key="6">
    <source>
        <dbReference type="ARBA" id="ARBA00023136"/>
    </source>
</evidence>
<evidence type="ECO:0000256" key="5">
    <source>
        <dbReference type="ARBA" id="ARBA00022989"/>
    </source>
</evidence>
<dbReference type="AlphaFoldDB" id="D2QY75"/>
<evidence type="ECO:0000256" key="7">
    <source>
        <dbReference type="SAM" id="Phobius"/>
    </source>
</evidence>
<feature type="transmembrane region" description="Helical" evidence="7">
    <location>
        <begin position="7"/>
        <end position="27"/>
    </location>
</feature>
<name>D2QY75_PIRSD</name>
<evidence type="ECO:0000256" key="2">
    <source>
        <dbReference type="ARBA" id="ARBA00006679"/>
    </source>
</evidence>
<comment type="subcellular location">
    <subcellularLocation>
        <location evidence="1">Cell membrane</location>
        <topology evidence="1">Multi-pass membrane protein</topology>
    </subcellularLocation>
</comment>
<dbReference type="PANTHER" id="PTHR33452:SF1">
    <property type="entry name" value="INNER MEMBRANE PROTEIN YPHA-RELATED"/>
    <property type="match status" value="1"/>
</dbReference>
<keyword evidence="9" id="KW-1185">Reference proteome</keyword>
<accession>D2QY75</accession>
<dbReference type="PANTHER" id="PTHR33452">
    <property type="entry name" value="OXIDOREDUCTASE CATD-RELATED"/>
    <property type="match status" value="1"/>
</dbReference>
<gene>
    <name evidence="8" type="ordered locus">Psta_1614</name>
</gene>
<dbReference type="eggNOG" id="COG2259">
    <property type="taxonomic scope" value="Bacteria"/>
</dbReference>
<protein>
    <submittedName>
        <fullName evidence="8">DoxX family protein</fullName>
    </submittedName>
</protein>
<dbReference type="InterPro" id="IPR032808">
    <property type="entry name" value="DoxX"/>
</dbReference>
<feature type="transmembrane region" description="Helical" evidence="7">
    <location>
        <begin position="108"/>
        <end position="131"/>
    </location>
</feature>
<evidence type="ECO:0000256" key="4">
    <source>
        <dbReference type="ARBA" id="ARBA00022692"/>
    </source>
</evidence>